<keyword evidence="2" id="KW-1185">Reference proteome</keyword>
<dbReference type="EMBL" id="SRJC01000001">
    <property type="protein sequence ID" value="TGB03576.1"/>
    <property type="molecule type" value="Genomic_DNA"/>
</dbReference>
<sequence>MPTINCLNEKIEKVRLKMYEAYANSVEYSELVKISQELDDLLNQLDRLNASNN</sequence>
<reference evidence="1 2" key="1">
    <citation type="journal article" date="2003" name="Int. J. Syst. Evol. Microbiol.">
        <title>Halobacillus salinus sp. nov., isolated from a salt lake on the coast of the East Sea in Korea.</title>
        <authorList>
            <person name="Yoon J.H."/>
            <person name="Kang K.H."/>
            <person name="Park Y.H."/>
        </authorList>
    </citation>
    <scope>NUCLEOTIDE SEQUENCE [LARGE SCALE GENOMIC DNA]</scope>
    <source>
        <strain evidence="1 2">HSL-3</strain>
    </source>
</reference>
<accession>A0A4Z0H2E6</accession>
<dbReference type="InterPro" id="IPR037208">
    <property type="entry name" value="Spo0E-like_sf"/>
</dbReference>
<protein>
    <submittedName>
        <fullName evidence="1">Aspartyl-phosphate phosphatase Spo0E family protein</fullName>
    </submittedName>
</protein>
<gene>
    <name evidence="1" type="ORF">E4663_00800</name>
</gene>
<dbReference type="Pfam" id="PF09388">
    <property type="entry name" value="SpoOE-like"/>
    <property type="match status" value="1"/>
</dbReference>
<dbReference type="InterPro" id="IPR036638">
    <property type="entry name" value="HLH_DNA-bd_sf"/>
</dbReference>
<dbReference type="GO" id="GO:0043937">
    <property type="term" value="P:regulation of sporulation"/>
    <property type="evidence" value="ECO:0007669"/>
    <property type="project" value="InterPro"/>
</dbReference>
<comment type="caution">
    <text evidence="1">The sequence shown here is derived from an EMBL/GenBank/DDBJ whole genome shotgun (WGS) entry which is preliminary data.</text>
</comment>
<dbReference type="SUPFAM" id="SSF140500">
    <property type="entry name" value="BAS1536-like"/>
    <property type="match status" value="1"/>
</dbReference>
<dbReference type="Proteomes" id="UP000297982">
    <property type="component" value="Unassembled WGS sequence"/>
</dbReference>
<dbReference type="AlphaFoldDB" id="A0A4Z0H2E6"/>
<dbReference type="GO" id="GO:0046983">
    <property type="term" value="F:protein dimerization activity"/>
    <property type="evidence" value="ECO:0007669"/>
    <property type="project" value="InterPro"/>
</dbReference>
<dbReference type="Gene3D" id="4.10.280.10">
    <property type="entry name" value="Helix-loop-helix DNA-binding domain"/>
    <property type="match status" value="1"/>
</dbReference>
<organism evidence="1 2">
    <name type="scientific">Halobacillus salinus</name>
    <dbReference type="NCBI Taxonomy" id="192814"/>
    <lineage>
        <taxon>Bacteria</taxon>
        <taxon>Bacillati</taxon>
        <taxon>Bacillota</taxon>
        <taxon>Bacilli</taxon>
        <taxon>Bacillales</taxon>
        <taxon>Bacillaceae</taxon>
        <taxon>Halobacillus</taxon>
    </lineage>
</organism>
<proteinExistence type="predicted"/>
<evidence type="ECO:0000313" key="2">
    <source>
        <dbReference type="Proteomes" id="UP000297982"/>
    </source>
</evidence>
<name>A0A4Z0H2E6_9BACI</name>
<dbReference type="RefSeq" id="WP_135326307.1">
    <property type="nucleotide sequence ID" value="NZ_SRJC01000001.1"/>
</dbReference>
<evidence type="ECO:0000313" key="1">
    <source>
        <dbReference type="EMBL" id="TGB03576.1"/>
    </source>
</evidence>
<dbReference type="InterPro" id="IPR018540">
    <property type="entry name" value="Spo0E-like"/>
</dbReference>